<comment type="caution">
    <text evidence="17">The sequence shown here is derived from an EMBL/GenBank/DDBJ whole genome shotgun (WGS) entry which is preliminary data.</text>
</comment>
<keyword evidence="9" id="KW-0067">ATP-binding</keyword>
<name>A0A0C1C2C3_9BACT</name>
<dbReference type="GO" id="GO:0004749">
    <property type="term" value="F:ribose phosphate diphosphokinase activity"/>
    <property type="evidence" value="ECO:0007669"/>
    <property type="project" value="UniProtKB-EC"/>
</dbReference>
<dbReference type="GO" id="GO:0006015">
    <property type="term" value="P:5-phosphoribose 1-diphosphate biosynthetic process"/>
    <property type="evidence" value="ECO:0007669"/>
    <property type="project" value="TreeGrafter"/>
</dbReference>
<feature type="domain" description="Ribose-phosphate pyrophosphokinase N-terminal" evidence="16">
    <location>
        <begin position="9"/>
        <end position="124"/>
    </location>
</feature>
<keyword evidence="10" id="KW-0460">Magnesium</keyword>
<dbReference type="SMART" id="SM01400">
    <property type="entry name" value="Pribosyltran_N"/>
    <property type="match status" value="1"/>
</dbReference>
<dbReference type="GO" id="GO:0000287">
    <property type="term" value="F:magnesium ion binding"/>
    <property type="evidence" value="ECO:0007669"/>
    <property type="project" value="InterPro"/>
</dbReference>
<comment type="pathway">
    <text evidence="2">Metabolic intermediate biosynthesis; 5-phospho-alpha-D-ribose 1-diphosphate biosynthesis; 5-phospho-alpha-D-ribose 1-diphosphate from D-ribose 5-phosphate (route I): step 1/1.</text>
</comment>
<dbReference type="EC" id="2.7.6.1" evidence="3"/>
<evidence type="ECO:0000313" key="18">
    <source>
        <dbReference type="Proteomes" id="UP000031307"/>
    </source>
</evidence>
<evidence type="ECO:0000259" key="16">
    <source>
        <dbReference type="Pfam" id="PF13793"/>
    </source>
</evidence>
<dbReference type="Proteomes" id="UP000031307">
    <property type="component" value="Unassembled WGS sequence"/>
</dbReference>
<reference evidence="17 18" key="1">
    <citation type="journal article" date="2014" name="Mol. Biol. Evol.">
        <title>Massive expansion of Ubiquitination-related gene families within the Chlamydiae.</title>
        <authorList>
            <person name="Domman D."/>
            <person name="Collingro A."/>
            <person name="Lagkouvardos I."/>
            <person name="Gehre L."/>
            <person name="Weinmaier T."/>
            <person name="Rattei T."/>
            <person name="Subtil A."/>
            <person name="Horn M."/>
        </authorList>
    </citation>
    <scope>NUCLEOTIDE SEQUENCE [LARGE SCALE GENOMIC DNA]</scope>
    <source>
        <strain evidence="17 18">OEW1</strain>
    </source>
</reference>
<dbReference type="GO" id="GO:0002189">
    <property type="term" value="C:ribose phosphate diphosphokinase complex"/>
    <property type="evidence" value="ECO:0007669"/>
    <property type="project" value="TreeGrafter"/>
</dbReference>
<keyword evidence="5" id="KW-0479">Metal-binding</keyword>
<dbReference type="GO" id="GO:0005737">
    <property type="term" value="C:cytoplasm"/>
    <property type="evidence" value="ECO:0007669"/>
    <property type="project" value="TreeGrafter"/>
</dbReference>
<dbReference type="CDD" id="cd06223">
    <property type="entry name" value="PRTases_typeI"/>
    <property type="match status" value="1"/>
</dbReference>
<evidence type="ECO:0000256" key="10">
    <source>
        <dbReference type="ARBA" id="ARBA00022842"/>
    </source>
</evidence>
<dbReference type="Pfam" id="PF14572">
    <property type="entry name" value="Pribosyl_synth"/>
    <property type="match status" value="1"/>
</dbReference>
<evidence type="ECO:0000256" key="14">
    <source>
        <dbReference type="ARBA" id="ARBA00061444"/>
    </source>
</evidence>
<sequence length="320" mass="34568">MPSPSSHLLLFSGSSHPTLAQQVADYLGVKLGQVQLERFPDGEISVQILENVRGRDTFVIQPIALDPNNYLMELLIMIDALKRASAHSIAAVIPYYGYCRQDRKDKPRVPITAKLVANLLVDAGATRILTMDLHAGQLQGFFDIPVDNLQARLRLGEAFNDLMPSNFAVVAPDVGSVKLARDYAHQLGVDLAIASKHRTSVSDVQIATLFGDVEGKDVLLADDMCSTAGTLVSAAKACQEKGARRIFAAVTHGLFVGNAVARIEKSPIETVLVSNTIPYTDRLSQSTKIKIVSVASLLGQAISCILSRQSISSLYEINEA</sequence>
<dbReference type="GO" id="GO:0005524">
    <property type="term" value="F:ATP binding"/>
    <property type="evidence" value="ECO:0007669"/>
    <property type="project" value="UniProtKB-KW"/>
</dbReference>
<evidence type="ECO:0000256" key="2">
    <source>
        <dbReference type="ARBA" id="ARBA00004996"/>
    </source>
</evidence>
<gene>
    <name evidence="17" type="primary">prs</name>
    <name evidence="17" type="ORF">DB43_FU00170</name>
</gene>
<evidence type="ECO:0000256" key="13">
    <source>
        <dbReference type="ARBA" id="ARBA00054914"/>
    </source>
</evidence>
<keyword evidence="8 17" id="KW-0418">Kinase</keyword>
<dbReference type="FunFam" id="3.40.50.2020:FF:000001">
    <property type="entry name" value="Ribose-phosphate pyrophosphokinase"/>
    <property type="match status" value="1"/>
</dbReference>
<evidence type="ECO:0000256" key="8">
    <source>
        <dbReference type="ARBA" id="ARBA00022777"/>
    </source>
</evidence>
<protein>
    <recommendedName>
        <fullName evidence="15">Ribose-phosphate pyrophosphokinase</fullName>
        <ecNumber evidence="3">2.7.6.1</ecNumber>
    </recommendedName>
    <alternativeName>
        <fullName evidence="11">Phosphoribosyl pyrophosphate synthase</fullName>
    </alternativeName>
</protein>
<evidence type="ECO:0000256" key="9">
    <source>
        <dbReference type="ARBA" id="ARBA00022840"/>
    </source>
</evidence>
<dbReference type="PANTHER" id="PTHR10210">
    <property type="entry name" value="RIBOSE-PHOSPHATE DIPHOSPHOKINASE FAMILY MEMBER"/>
    <property type="match status" value="1"/>
</dbReference>
<dbReference type="NCBIfam" id="NF002320">
    <property type="entry name" value="PRK01259.1"/>
    <property type="match status" value="1"/>
</dbReference>
<comment type="function">
    <text evidence="13">Involved in the biosynthesis of the central metabolite phospho-alpha-D-ribosyl-1-pyrophosphate (PRPP) via the transfer of pyrophosphoryl group from ATP to 1-hydroxyl of ribose-5-phosphate (Rib-5-P).</text>
</comment>
<evidence type="ECO:0000256" key="7">
    <source>
        <dbReference type="ARBA" id="ARBA00022741"/>
    </source>
</evidence>
<dbReference type="RefSeq" id="WP_013925058.1">
    <property type="nucleotide sequence ID" value="NZ_BAWW01000002.1"/>
</dbReference>
<comment type="catalytic activity">
    <reaction evidence="12">
        <text>D-ribose 5-phosphate + ATP = 5-phospho-alpha-D-ribose 1-diphosphate + AMP + H(+)</text>
        <dbReference type="Rhea" id="RHEA:15609"/>
        <dbReference type="ChEBI" id="CHEBI:15378"/>
        <dbReference type="ChEBI" id="CHEBI:30616"/>
        <dbReference type="ChEBI" id="CHEBI:58017"/>
        <dbReference type="ChEBI" id="CHEBI:78346"/>
        <dbReference type="ChEBI" id="CHEBI:456215"/>
        <dbReference type="EC" id="2.7.6.1"/>
    </reaction>
</comment>
<evidence type="ECO:0000256" key="15">
    <source>
        <dbReference type="ARBA" id="ARBA00069492"/>
    </source>
</evidence>
<keyword evidence="7" id="KW-0547">Nucleotide-binding</keyword>
<keyword evidence="6" id="KW-0545">Nucleotide biosynthesis</keyword>
<proteinExistence type="inferred from homology"/>
<comment type="similarity">
    <text evidence="14">Belongs to the ribose-phosphate pyrophosphokinase family. Class I subfamily.</text>
</comment>
<dbReference type="Pfam" id="PF13793">
    <property type="entry name" value="Pribosyltran_N"/>
    <property type="match status" value="1"/>
</dbReference>
<dbReference type="EMBL" id="JSAM01000064">
    <property type="protein sequence ID" value="KIA77741.1"/>
    <property type="molecule type" value="Genomic_DNA"/>
</dbReference>
<evidence type="ECO:0000256" key="12">
    <source>
        <dbReference type="ARBA" id="ARBA00049535"/>
    </source>
</evidence>
<dbReference type="InterPro" id="IPR000836">
    <property type="entry name" value="PRTase_dom"/>
</dbReference>
<dbReference type="PATRIC" id="fig|83552.4.peg.1086"/>
<dbReference type="PANTHER" id="PTHR10210:SF32">
    <property type="entry name" value="RIBOSE-PHOSPHATE PYROPHOSPHOKINASE 2"/>
    <property type="match status" value="1"/>
</dbReference>
<dbReference type="Gene3D" id="3.40.50.2020">
    <property type="match status" value="2"/>
</dbReference>
<dbReference type="OMA" id="YFGWARQ"/>
<dbReference type="GO" id="GO:0016301">
    <property type="term" value="F:kinase activity"/>
    <property type="evidence" value="ECO:0007669"/>
    <property type="project" value="UniProtKB-KW"/>
</dbReference>
<evidence type="ECO:0000256" key="1">
    <source>
        <dbReference type="ARBA" id="ARBA00001946"/>
    </source>
</evidence>
<dbReference type="AlphaFoldDB" id="A0A0C1C2C3"/>
<keyword evidence="4 17" id="KW-0808">Transferase</keyword>
<evidence type="ECO:0000256" key="3">
    <source>
        <dbReference type="ARBA" id="ARBA00013247"/>
    </source>
</evidence>
<dbReference type="GO" id="GO:0006164">
    <property type="term" value="P:purine nucleotide biosynthetic process"/>
    <property type="evidence" value="ECO:0007669"/>
    <property type="project" value="TreeGrafter"/>
</dbReference>
<dbReference type="SUPFAM" id="SSF53271">
    <property type="entry name" value="PRTase-like"/>
    <property type="match status" value="2"/>
</dbReference>
<dbReference type="NCBIfam" id="TIGR01251">
    <property type="entry name" value="ribP_PPkin"/>
    <property type="match status" value="1"/>
</dbReference>
<evidence type="ECO:0000256" key="11">
    <source>
        <dbReference type="ARBA" id="ARBA00029942"/>
    </source>
</evidence>
<evidence type="ECO:0000256" key="5">
    <source>
        <dbReference type="ARBA" id="ARBA00022723"/>
    </source>
</evidence>
<organism evidence="17 18">
    <name type="scientific">Parachlamydia acanthamoebae</name>
    <dbReference type="NCBI Taxonomy" id="83552"/>
    <lineage>
        <taxon>Bacteria</taxon>
        <taxon>Pseudomonadati</taxon>
        <taxon>Chlamydiota</taxon>
        <taxon>Chlamydiia</taxon>
        <taxon>Parachlamydiales</taxon>
        <taxon>Parachlamydiaceae</taxon>
        <taxon>Parachlamydia</taxon>
    </lineage>
</organism>
<comment type="cofactor">
    <cofactor evidence="1">
        <name>Mg(2+)</name>
        <dbReference type="ChEBI" id="CHEBI:18420"/>
    </cofactor>
</comment>
<accession>A0A0C1C2C3</accession>
<evidence type="ECO:0000256" key="4">
    <source>
        <dbReference type="ARBA" id="ARBA00022679"/>
    </source>
</evidence>
<evidence type="ECO:0000256" key="6">
    <source>
        <dbReference type="ARBA" id="ARBA00022727"/>
    </source>
</evidence>
<dbReference type="InterPro" id="IPR029099">
    <property type="entry name" value="Pribosyltran_N"/>
</dbReference>
<dbReference type="InterPro" id="IPR029057">
    <property type="entry name" value="PRTase-like"/>
</dbReference>
<dbReference type="InterPro" id="IPR005946">
    <property type="entry name" value="Rib-P_diPkinase"/>
</dbReference>
<evidence type="ECO:0000313" key="17">
    <source>
        <dbReference type="EMBL" id="KIA77741.1"/>
    </source>
</evidence>